<dbReference type="Pfam" id="PF02410">
    <property type="entry name" value="RsfS"/>
    <property type="match status" value="1"/>
</dbReference>
<dbReference type="PANTHER" id="PTHR21043:SF0">
    <property type="entry name" value="MITOCHONDRIAL ASSEMBLY OF RIBOSOMAL LARGE SUBUNIT PROTEIN 1"/>
    <property type="match status" value="1"/>
</dbReference>
<dbReference type="GO" id="GO:0043023">
    <property type="term" value="F:ribosomal large subunit binding"/>
    <property type="evidence" value="ECO:0007669"/>
    <property type="project" value="TreeGrafter"/>
</dbReference>
<dbReference type="GO" id="GO:0017148">
    <property type="term" value="P:negative regulation of translation"/>
    <property type="evidence" value="ECO:0007669"/>
    <property type="project" value="TreeGrafter"/>
</dbReference>
<comment type="similarity">
    <text evidence="1">Belongs to the Iojap/RsfS family.</text>
</comment>
<evidence type="ECO:0000313" key="2">
    <source>
        <dbReference type="EMBL" id="CAB4347126.1"/>
    </source>
</evidence>
<proteinExistence type="inferred from homology"/>
<dbReference type="GO" id="GO:0090071">
    <property type="term" value="P:negative regulation of ribosome biogenesis"/>
    <property type="evidence" value="ECO:0007669"/>
    <property type="project" value="TreeGrafter"/>
</dbReference>
<dbReference type="InterPro" id="IPR004394">
    <property type="entry name" value="Iojap/RsfS/C7orf30"/>
</dbReference>
<dbReference type="NCBIfam" id="TIGR00090">
    <property type="entry name" value="rsfS_iojap_ybeB"/>
    <property type="match status" value="1"/>
</dbReference>
<dbReference type="InterPro" id="IPR043519">
    <property type="entry name" value="NT_sf"/>
</dbReference>
<evidence type="ECO:0000256" key="1">
    <source>
        <dbReference type="ARBA" id="ARBA00010574"/>
    </source>
</evidence>
<protein>
    <submittedName>
        <fullName evidence="2">Unannotated protein</fullName>
    </submittedName>
</protein>
<sequence>MSAAATPMTTAEMVDLITDYALDPKALDVVVLDLSGASAFTDAFVIATGRSDRQVKAIHDAIHQGMKNKHGMLPNHVEGLAEGNWVLLDYGDVVVHVFTPATREYYRLETLWGDVPRRAVSAGEGEAPPESAA</sequence>
<dbReference type="AlphaFoldDB" id="A0A6J6A0W1"/>
<dbReference type="Gene3D" id="3.30.460.10">
    <property type="entry name" value="Beta Polymerase, domain 2"/>
    <property type="match status" value="1"/>
</dbReference>
<organism evidence="2">
    <name type="scientific">freshwater metagenome</name>
    <dbReference type="NCBI Taxonomy" id="449393"/>
    <lineage>
        <taxon>unclassified sequences</taxon>
        <taxon>metagenomes</taxon>
        <taxon>ecological metagenomes</taxon>
    </lineage>
</organism>
<dbReference type="SUPFAM" id="SSF81301">
    <property type="entry name" value="Nucleotidyltransferase"/>
    <property type="match status" value="1"/>
</dbReference>
<dbReference type="PANTHER" id="PTHR21043">
    <property type="entry name" value="IOJAP SUPERFAMILY ORTHOLOG"/>
    <property type="match status" value="1"/>
</dbReference>
<gene>
    <name evidence="2" type="ORF">UFOPK3522_01577</name>
</gene>
<reference evidence="2" key="1">
    <citation type="submission" date="2020-05" db="EMBL/GenBank/DDBJ databases">
        <authorList>
            <person name="Chiriac C."/>
            <person name="Salcher M."/>
            <person name="Ghai R."/>
            <person name="Kavagutti S V."/>
        </authorList>
    </citation>
    <scope>NUCLEOTIDE SEQUENCE</scope>
</reference>
<dbReference type="EMBL" id="CAESAO010000192">
    <property type="protein sequence ID" value="CAB4347126.1"/>
    <property type="molecule type" value="Genomic_DNA"/>
</dbReference>
<name>A0A6J6A0W1_9ZZZZ</name>
<dbReference type="HAMAP" id="MF_01477">
    <property type="entry name" value="Iojap_RsfS"/>
    <property type="match status" value="1"/>
</dbReference>
<accession>A0A6J6A0W1</accession>